<reference evidence="1 2" key="1">
    <citation type="submission" date="2021-08" db="EMBL/GenBank/DDBJ databases">
        <title>WGS of actinomycetes from Thailand.</title>
        <authorList>
            <person name="Thawai C."/>
        </authorList>
    </citation>
    <scope>NUCLEOTIDE SEQUENCE [LARGE SCALE GENOMIC DNA]</scope>
    <source>
        <strain evidence="1 2">PLK6-54</strain>
    </source>
</reference>
<evidence type="ECO:0000313" key="1">
    <source>
        <dbReference type="EMBL" id="MBY8877305.1"/>
    </source>
</evidence>
<organism evidence="1 2">
    <name type="scientific">Actinacidiphila acidipaludis</name>
    <dbReference type="NCBI Taxonomy" id="2873382"/>
    <lineage>
        <taxon>Bacteria</taxon>
        <taxon>Bacillati</taxon>
        <taxon>Actinomycetota</taxon>
        <taxon>Actinomycetes</taxon>
        <taxon>Kitasatosporales</taxon>
        <taxon>Streptomycetaceae</taxon>
        <taxon>Actinacidiphila</taxon>
    </lineage>
</organism>
<keyword evidence="2" id="KW-1185">Reference proteome</keyword>
<protein>
    <submittedName>
        <fullName evidence="1">DUF6461 domain-containing protein</fullName>
    </submittedName>
</protein>
<sequence length="196" mass="20808">MRWLADSPWYFSVTFVRGISARELGIRLGADASAVPVSAAARDIEPFLIDPNAGIARLGEANGWAFAAEYGEARGTRRSVLAELSKGGGEAVNLDPQVDHPPPMFSCAMDGDVVCSFGLGEESRRWGTLPDLLNPSLESAGVLLPDGTPLTVGAQRWAMALGVIERHFGLSLPRGQVMDGELPTVAVSGHPDLRTL</sequence>
<comment type="caution">
    <text evidence="1">The sequence shown here is derived from an EMBL/GenBank/DDBJ whole genome shotgun (WGS) entry which is preliminary data.</text>
</comment>
<proteinExistence type="predicted"/>
<dbReference type="Pfam" id="PF20062">
    <property type="entry name" value="DUF6461"/>
    <property type="match status" value="1"/>
</dbReference>
<gene>
    <name evidence="1" type="ORF">K7862_06555</name>
</gene>
<dbReference type="EMBL" id="JAINZZ010000005">
    <property type="protein sequence ID" value="MBY8877305.1"/>
    <property type="molecule type" value="Genomic_DNA"/>
</dbReference>
<dbReference type="InterPro" id="IPR045592">
    <property type="entry name" value="DUF6461"/>
</dbReference>
<dbReference type="Proteomes" id="UP000778578">
    <property type="component" value="Unassembled WGS sequence"/>
</dbReference>
<evidence type="ECO:0000313" key="2">
    <source>
        <dbReference type="Proteomes" id="UP000778578"/>
    </source>
</evidence>
<accession>A0ABS7Q4G5</accession>
<name>A0ABS7Q4G5_9ACTN</name>